<evidence type="ECO:0000313" key="2">
    <source>
        <dbReference type="EMBL" id="GAI86015.1"/>
    </source>
</evidence>
<dbReference type="AlphaFoldDB" id="X1TEL8"/>
<protein>
    <submittedName>
        <fullName evidence="2">Uncharacterized protein</fullName>
    </submittedName>
</protein>
<gene>
    <name evidence="2" type="ORF">S12H4_12728</name>
</gene>
<sequence length="195" mass="22207">MAIVIDGSSVKEELSWADSFIKDLLTESEKYQDVIKDLSTEGIAATVRQLDYASEEYRTGTEILQNRATSSTSHALVEVDEEVDKDTSKTSRDTRKANKEADEETDEEEFRAERSTSGVLIEIDETVNEALDRLNRQNEAWKSDVGNWLSDFTDDVHSMLWGWVPELTNEAAIYLAALPSRILFESFTNFFFEED</sequence>
<name>X1TEL8_9ZZZZ</name>
<proteinExistence type="predicted"/>
<dbReference type="EMBL" id="BARW01006079">
    <property type="protein sequence ID" value="GAI86015.1"/>
    <property type="molecule type" value="Genomic_DNA"/>
</dbReference>
<organism evidence="2">
    <name type="scientific">marine sediment metagenome</name>
    <dbReference type="NCBI Taxonomy" id="412755"/>
    <lineage>
        <taxon>unclassified sequences</taxon>
        <taxon>metagenomes</taxon>
        <taxon>ecological metagenomes</taxon>
    </lineage>
</organism>
<feature type="region of interest" description="Disordered" evidence="1">
    <location>
        <begin position="69"/>
        <end position="115"/>
    </location>
</feature>
<comment type="caution">
    <text evidence="2">The sequence shown here is derived from an EMBL/GenBank/DDBJ whole genome shotgun (WGS) entry which is preliminary data.</text>
</comment>
<accession>X1TEL8</accession>
<reference evidence="2" key="1">
    <citation type="journal article" date="2014" name="Front. Microbiol.">
        <title>High frequency of phylogenetically diverse reductive dehalogenase-homologous genes in deep subseafloor sedimentary metagenomes.</title>
        <authorList>
            <person name="Kawai M."/>
            <person name="Futagami T."/>
            <person name="Toyoda A."/>
            <person name="Takaki Y."/>
            <person name="Nishi S."/>
            <person name="Hori S."/>
            <person name="Arai W."/>
            <person name="Tsubouchi T."/>
            <person name="Morono Y."/>
            <person name="Uchiyama I."/>
            <person name="Ito T."/>
            <person name="Fujiyama A."/>
            <person name="Inagaki F."/>
            <person name="Takami H."/>
        </authorList>
    </citation>
    <scope>NUCLEOTIDE SEQUENCE</scope>
    <source>
        <strain evidence="2">Expedition CK06-06</strain>
    </source>
</reference>
<feature type="compositionally biased region" description="Basic and acidic residues" evidence="1">
    <location>
        <begin position="85"/>
        <end position="100"/>
    </location>
</feature>
<feature type="compositionally biased region" description="Acidic residues" evidence="1">
    <location>
        <begin position="101"/>
        <end position="110"/>
    </location>
</feature>
<evidence type="ECO:0000256" key="1">
    <source>
        <dbReference type="SAM" id="MobiDB-lite"/>
    </source>
</evidence>